<reference evidence="2" key="1">
    <citation type="journal article" date="2019" name="Int. J. Syst. Evol. Microbiol.">
        <title>The Global Catalogue of Microorganisms (GCM) 10K type strain sequencing project: providing services to taxonomists for standard genome sequencing and annotation.</title>
        <authorList>
            <consortium name="The Broad Institute Genomics Platform"/>
            <consortium name="The Broad Institute Genome Sequencing Center for Infectious Disease"/>
            <person name="Wu L."/>
            <person name="Ma J."/>
        </authorList>
    </citation>
    <scope>NUCLEOTIDE SEQUENCE [LARGE SCALE GENOMIC DNA]</scope>
    <source>
        <strain evidence="2">CGMCC 4.7466</strain>
    </source>
</reference>
<evidence type="ECO:0000313" key="1">
    <source>
        <dbReference type="EMBL" id="MFC4871752.1"/>
    </source>
</evidence>
<keyword evidence="2" id="KW-1185">Reference proteome</keyword>
<gene>
    <name evidence="1" type="ORF">ACFPFU_08655</name>
</gene>
<comment type="caution">
    <text evidence="1">The sequence shown here is derived from an EMBL/GenBank/DDBJ whole genome shotgun (WGS) entry which is preliminary data.</text>
</comment>
<proteinExistence type="predicted"/>
<protein>
    <submittedName>
        <fullName evidence="1">2-polyprenyl-6-methoxyphenol hydroxylase</fullName>
    </submittedName>
</protein>
<name>A0ABV9SZS9_9BACT</name>
<accession>A0ABV9SZS9</accession>
<evidence type="ECO:0000313" key="2">
    <source>
        <dbReference type="Proteomes" id="UP001595818"/>
    </source>
</evidence>
<dbReference type="EMBL" id="JBHSJJ010000004">
    <property type="protein sequence ID" value="MFC4871752.1"/>
    <property type="molecule type" value="Genomic_DNA"/>
</dbReference>
<dbReference type="RefSeq" id="WP_377063522.1">
    <property type="nucleotide sequence ID" value="NZ_JBHSJJ010000004.1"/>
</dbReference>
<organism evidence="1 2">
    <name type="scientific">Negadavirga shengliensis</name>
    <dbReference type="NCBI Taxonomy" id="1389218"/>
    <lineage>
        <taxon>Bacteria</taxon>
        <taxon>Pseudomonadati</taxon>
        <taxon>Bacteroidota</taxon>
        <taxon>Cytophagia</taxon>
        <taxon>Cytophagales</taxon>
        <taxon>Cyclobacteriaceae</taxon>
        <taxon>Negadavirga</taxon>
    </lineage>
</organism>
<sequence length="119" mass="13161">MKITEKIIMLGLVFFLIHCSSDNEEDLLPNNNDRCKENTATLSENIIPIINQNCAISGCHVSGTGRVDLSVKENIIQNATQIRTFTQSGFMPPSDSGRTLTAAQKENIYCWVENGAQDN</sequence>
<dbReference type="Proteomes" id="UP001595818">
    <property type="component" value="Unassembled WGS sequence"/>
</dbReference>